<dbReference type="PROSITE" id="PS51192">
    <property type="entry name" value="HELICASE_ATP_BIND_1"/>
    <property type="match status" value="1"/>
</dbReference>
<dbReference type="InterPro" id="IPR018973">
    <property type="entry name" value="MZB"/>
</dbReference>
<gene>
    <name evidence="6" type="ORF">V1634_22140</name>
</gene>
<keyword evidence="7" id="KW-1185">Reference proteome</keyword>
<evidence type="ECO:0000259" key="4">
    <source>
        <dbReference type="PROSITE" id="PS51192"/>
    </source>
</evidence>
<proteinExistence type="predicted"/>
<dbReference type="Pfam" id="PF00270">
    <property type="entry name" value="DEAD"/>
    <property type="match status" value="1"/>
</dbReference>
<dbReference type="GO" id="GO:0004386">
    <property type="term" value="F:helicase activity"/>
    <property type="evidence" value="ECO:0007669"/>
    <property type="project" value="UniProtKB-KW"/>
</dbReference>
<organism evidence="6 7">
    <name type="scientific">Plantactinospora veratri</name>
    <dbReference type="NCBI Taxonomy" id="1436122"/>
    <lineage>
        <taxon>Bacteria</taxon>
        <taxon>Bacillati</taxon>
        <taxon>Actinomycetota</taxon>
        <taxon>Actinomycetes</taxon>
        <taxon>Micromonosporales</taxon>
        <taxon>Micromonosporaceae</taxon>
        <taxon>Plantactinospora</taxon>
    </lineage>
</organism>
<dbReference type="SMART" id="SM00490">
    <property type="entry name" value="HELICc"/>
    <property type="match status" value="1"/>
</dbReference>
<reference evidence="6 7" key="1">
    <citation type="submission" date="2024-01" db="EMBL/GenBank/DDBJ databases">
        <title>Genome insights into Plantactinospora veratri sp. nov.</title>
        <authorList>
            <person name="Wang L."/>
        </authorList>
    </citation>
    <scope>NUCLEOTIDE SEQUENCE [LARGE SCALE GENOMIC DNA]</scope>
    <source>
        <strain evidence="6 7">NEAU-FHS4</strain>
    </source>
</reference>
<sequence>MRPTLEARGLKESLLQYLSTTYALADEGAREALHRFLGDETSGMFRGPFLRIRTPFTLADSGWKRHLEWRREGWTPYAHQARAFARLTSVNGHRPQPTLVTTGTGSGKTESFLYPVLDHCRRERRAGQPGVKAVFLYPMNALASDQAQRINELLLGHRNDLGDVTAGLYIGDRAAIQYERVYTRRSDMQLTPPDILITNYKMLDLLLQRIDDAPLWQDTDIRYVVVDEFHSYDGAQGTDVAMLLRRLASVVGASKEGRPLGNICPVATSATLAATTDEGGTANLLKVATAVFGTEFTAETIVGEDRLSVDEFIPLDTIEPWPTPTPDELLALPDPTTGDEAMLLLAQAVTEVEDLDPFELGRRLKQHLFTKAILVALSGEVKTGAEVLRLMWRAGAQSWSAAITRQPEKAAEALARFVALLSYARDPDSRPGETRPLVHVEVHQWARAVTRLLRGVLPWPKAEFRWDIAGTRDTSVGAVTVPVTTATAGQMANLFLPAVYCRDCGRSGWAVFSPESDDWDVQFDSYKIRRASAGQDKVRVRYLIAATDKEAAEGAGRNTLPGVGRRLGNGSSAAQGPGGTLMVLDAVRQRLRLPDPASDYGPEGQPALTARDSAFILVNVGSTANTAAAEDWCPACGERNAIRFLGTGAAALAAAAITQLFRAGELDKELYEDKTLMFNASVQDAAHRAGFVANRSYTFSLRALLAAHLRQESGTALNDLIADVVAATTDPETLAAVVPPDLHGLRGVDRVLSGRGRGGDLATWKLIGQRLAFETLMEFGFRSRNGRTLELTRTAAAHVRIPDPAAAVALIRDIHLDLGRDDLPIMEADEVAYLGFLRVFLERLRSRGAVAHKWLSEYIGESGTSRYFIWGQRQLGMRAFPNRVAAPKFLLQRPKIGSDFDVAAGRLSWHERWAGRRLRLPREVAPEFWSRLLPELTTIGLLSVRTPNDTSARVYGLQPGNIEALLLDDGQVREAFVRCPVCFWEQTVHPSLLEQWHGQPCPAYRCQSGRLVTGNRPDELGRHQRDRDYTQDYYRRLYRRAGTYQVVTAEHTGMLTRPQRERVEQAFKRGRKPDEHGVVEFKNPNVLSCTPTLEMGIDIGDLSAVVLAALPRRPASYAQQTGRAGRRTGNAFLLTIPDRSRRDLYFLDRPTELIAGTIVPPGCYLSAVEILRRQYLAHLLDLAAAGRLRRSDGVVLRPLPDRAPALFGPSGYLVDLIEAVMAQGTELVEGFLKLFPREDGSDVLPRGMSDDARADLVAYATHGLRAALEEADREWRRRYEALRTRIRTISEAHDELHDSDPEQAEQKAELDAERRGLGKQLRDLGDTPAQNALCDLGLLPNYALVDSVTTLAATLYGPDGVDQRTGKTRYTSTLLPYERPRRYALSELAPGNTFYVNGYRHEITGLEITTAGRPNWHKWRVCPDCGYVRTEDAEHDRRPCPRCDSSHIADDGCLFQVVEPTIVTSRDRREDARIRDDKDERDRRFYTIVDAVDFPDDQIAPGSSWRHTTQTFGIDYCRRALIRRINVGPARFDAPPRDDFAGHTVRINAFHVCTGCGAASADGRSVFDHDTDALTSSQARNLALKHHRPWCPMRRGKSDDAREEQVLLAHQLQTEALRILLPAATADVDTRVHSFRAALRMGVDLHFGGDPQHLDTTVASMPDLKSGERRWFLVLFDSLPGGTGYLDRLTKADDFRDVLAKAYDVLRECACKDEQRRACHRCLHRYTPEQLQDVVSRATALRMIESLLFQDEGWKTEPVTSTRQVGLDRQVESDLEARFLAALRDWVAITDDVSLDEDGHASGHLRFASGSDVVHWRITAQQPLRRTRTDFTFTRVDGPHQTVTVFLEGFRFHASREHNRIAANARQRTQLRADGHLVFQVTWADIDHFEQRSTAAQPVWPPYSGNAQDLAKDAYEQYGGQRAQLAGTVFTNPINTLIGYLREPDNNRWARRTEAMVTGLLATPGSVPVAVTNGRHDLVHALRTEISGLTSDRPPQPPASPSPHESMRIFRSHDLTGLPIVITLDATNSDRPRWSALAVLDDRDAVLDTDAHHARWRAWLYWTNLTQFLSFAGGDGVQLAYSTAAEFDVNVLAVCGGLGELDTLSGAATTTPIRPDKSTDSAPAHPGSGRRDPTWDEDILEILEDEPEQGGDLGVLARRLAELGKRAPVFGYELGSGRWQADFAWAESSIKVAIVQPANDDDAQRRDEAYAANGWTLRTAVEWLERFDELVALLPDVKDSGA</sequence>
<dbReference type="InterPro" id="IPR014001">
    <property type="entry name" value="Helicase_ATP-bd"/>
</dbReference>
<name>A0ABU7SI06_9ACTN</name>
<feature type="region of interest" description="Disordered" evidence="3">
    <location>
        <begin position="1985"/>
        <end position="2006"/>
    </location>
</feature>
<dbReference type="Proteomes" id="UP001339911">
    <property type="component" value="Unassembled WGS sequence"/>
</dbReference>
<dbReference type="Pfam" id="PF09369">
    <property type="entry name" value="MZB"/>
    <property type="match status" value="1"/>
</dbReference>
<evidence type="ECO:0000256" key="3">
    <source>
        <dbReference type="SAM" id="MobiDB-lite"/>
    </source>
</evidence>
<keyword evidence="1" id="KW-0547">Nucleotide-binding</keyword>
<keyword evidence="6" id="KW-0347">Helicase</keyword>
<feature type="domain" description="Helicase C-terminal" evidence="5">
    <location>
        <begin position="987"/>
        <end position="1171"/>
    </location>
</feature>
<dbReference type="Gene3D" id="3.40.50.300">
    <property type="entry name" value="P-loop containing nucleotide triphosphate hydrolases"/>
    <property type="match status" value="2"/>
</dbReference>
<dbReference type="Pfam" id="PF00271">
    <property type="entry name" value="Helicase_C"/>
    <property type="match status" value="1"/>
</dbReference>
<evidence type="ECO:0000256" key="2">
    <source>
        <dbReference type="ARBA" id="ARBA00022840"/>
    </source>
</evidence>
<feature type="domain" description="Helicase ATP-binding" evidence="4">
    <location>
        <begin position="89"/>
        <end position="290"/>
    </location>
</feature>
<evidence type="ECO:0000259" key="5">
    <source>
        <dbReference type="PROSITE" id="PS51194"/>
    </source>
</evidence>
<dbReference type="EMBL" id="JAZGQL010000017">
    <property type="protein sequence ID" value="MEE6309537.1"/>
    <property type="molecule type" value="Genomic_DNA"/>
</dbReference>
<accession>A0ABU7SI06</accession>
<evidence type="ECO:0000256" key="1">
    <source>
        <dbReference type="ARBA" id="ARBA00022741"/>
    </source>
</evidence>
<evidence type="ECO:0000313" key="6">
    <source>
        <dbReference type="EMBL" id="MEE6309537.1"/>
    </source>
</evidence>
<dbReference type="RefSeq" id="WP_331209793.1">
    <property type="nucleotide sequence ID" value="NZ_JAZGQL010000017.1"/>
</dbReference>
<dbReference type="PROSITE" id="PS51194">
    <property type="entry name" value="HELICASE_CTER"/>
    <property type="match status" value="1"/>
</dbReference>
<dbReference type="CDD" id="cd00350">
    <property type="entry name" value="rubredoxin_like"/>
    <property type="match status" value="1"/>
</dbReference>
<dbReference type="PANTHER" id="PTHR47957">
    <property type="entry name" value="ATP-DEPENDENT HELICASE HRQ1"/>
    <property type="match status" value="1"/>
</dbReference>
<dbReference type="InterPro" id="IPR001650">
    <property type="entry name" value="Helicase_C-like"/>
</dbReference>
<feature type="region of interest" description="Disordered" evidence="3">
    <location>
        <begin position="2107"/>
        <end position="2135"/>
    </location>
</feature>
<feature type="region of interest" description="Disordered" evidence="3">
    <location>
        <begin position="555"/>
        <end position="576"/>
    </location>
</feature>
<feature type="region of interest" description="Disordered" evidence="3">
    <location>
        <begin position="1292"/>
        <end position="1312"/>
    </location>
</feature>
<dbReference type="PANTHER" id="PTHR47957:SF3">
    <property type="entry name" value="ATP-DEPENDENT HELICASE HRQ1"/>
    <property type="match status" value="1"/>
</dbReference>
<protein>
    <submittedName>
        <fullName evidence="6">DEAD/DEAH box helicase</fullName>
    </submittedName>
</protein>
<dbReference type="SUPFAM" id="SSF52540">
    <property type="entry name" value="P-loop containing nucleoside triphosphate hydrolases"/>
    <property type="match status" value="2"/>
</dbReference>
<dbReference type="SMART" id="SM00487">
    <property type="entry name" value="DEXDc"/>
    <property type="match status" value="1"/>
</dbReference>
<keyword evidence="2" id="KW-0067">ATP-binding</keyword>
<comment type="caution">
    <text evidence="6">The sequence shown here is derived from an EMBL/GenBank/DDBJ whole genome shotgun (WGS) entry which is preliminary data.</text>
</comment>
<evidence type="ECO:0000313" key="7">
    <source>
        <dbReference type="Proteomes" id="UP001339911"/>
    </source>
</evidence>
<dbReference type="InterPro" id="IPR011545">
    <property type="entry name" value="DEAD/DEAH_box_helicase_dom"/>
</dbReference>
<dbReference type="InterPro" id="IPR027417">
    <property type="entry name" value="P-loop_NTPase"/>
</dbReference>
<keyword evidence="6" id="KW-0378">Hydrolase</keyword>